<sequence length="76" mass="8271">MAAKVESNVPFEIEFPRNVKNVGIANSNYNAEVSKNSQIDVTVKPSILSFTSLYEKKSFVVTVSGKGLQQSMVSTS</sequence>
<dbReference type="EMBL" id="CM047907">
    <property type="protein sequence ID" value="KAJ0084675.1"/>
    <property type="molecule type" value="Genomic_DNA"/>
</dbReference>
<accession>A0ACC1AEK5</accession>
<proteinExistence type="predicted"/>
<keyword evidence="2" id="KW-1185">Reference proteome</keyword>
<evidence type="ECO:0000313" key="1">
    <source>
        <dbReference type="EMBL" id="KAJ0084675.1"/>
    </source>
</evidence>
<comment type="caution">
    <text evidence="1">The sequence shown here is derived from an EMBL/GenBank/DDBJ whole genome shotgun (WGS) entry which is preliminary data.</text>
</comment>
<organism evidence="1 2">
    <name type="scientific">Pistacia atlantica</name>
    <dbReference type="NCBI Taxonomy" id="434234"/>
    <lineage>
        <taxon>Eukaryota</taxon>
        <taxon>Viridiplantae</taxon>
        <taxon>Streptophyta</taxon>
        <taxon>Embryophyta</taxon>
        <taxon>Tracheophyta</taxon>
        <taxon>Spermatophyta</taxon>
        <taxon>Magnoliopsida</taxon>
        <taxon>eudicotyledons</taxon>
        <taxon>Gunneridae</taxon>
        <taxon>Pentapetalae</taxon>
        <taxon>rosids</taxon>
        <taxon>malvids</taxon>
        <taxon>Sapindales</taxon>
        <taxon>Anacardiaceae</taxon>
        <taxon>Pistacia</taxon>
    </lineage>
</organism>
<protein>
    <submittedName>
        <fullName evidence="1">Uncharacterized protein</fullName>
    </submittedName>
</protein>
<dbReference type="Proteomes" id="UP001164250">
    <property type="component" value="Chromosome 11"/>
</dbReference>
<name>A0ACC1AEK5_9ROSI</name>
<gene>
    <name evidence="1" type="ORF">Patl1_31237</name>
</gene>
<evidence type="ECO:0000313" key="2">
    <source>
        <dbReference type="Proteomes" id="UP001164250"/>
    </source>
</evidence>
<reference evidence="2" key="1">
    <citation type="journal article" date="2023" name="G3 (Bethesda)">
        <title>Genome assembly and association tests identify interacting loci associated with vigor, precocity, and sex in interspecific pistachio rootstocks.</title>
        <authorList>
            <person name="Palmer W."/>
            <person name="Jacygrad E."/>
            <person name="Sagayaradj S."/>
            <person name="Cavanaugh K."/>
            <person name="Han R."/>
            <person name="Bertier L."/>
            <person name="Beede B."/>
            <person name="Kafkas S."/>
            <person name="Golino D."/>
            <person name="Preece J."/>
            <person name="Michelmore R."/>
        </authorList>
    </citation>
    <scope>NUCLEOTIDE SEQUENCE [LARGE SCALE GENOMIC DNA]</scope>
</reference>